<evidence type="ECO:0000256" key="6">
    <source>
        <dbReference type="SAM" id="MobiDB-lite"/>
    </source>
</evidence>
<keyword evidence="5 7" id="KW-0472">Membrane</keyword>
<dbReference type="Pfam" id="PF08269">
    <property type="entry name" value="dCache_2"/>
    <property type="match status" value="1"/>
</dbReference>
<dbReference type="InterPro" id="IPR033480">
    <property type="entry name" value="sCache_2"/>
</dbReference>
<protein>
    <submittedName>
        <fullName evidence="9">Cache domain-containing protein</fullName>
    </submittedName>
</protein>
<reference evidence="9 10" key="1">
    <citation type="submission" date="2021-05" db="EMBL/GenBank/DDBJ databases">
        <title>A Polyphasic approach of four new species of the genus Ohtaekwangia: Ohtaekwangia histidinii sp. nov., Ohtaekwangia cretensis sp. nov., Ohtaekwangia indiensis sp. nov., Ohtaekwangia reichenbachii sp. nov. from diverse environment.</title>
        <authorList>
            <person name="Octaviana S."/>
        </authorList>
    </citation>
    <scope>NUCLEOTIDE SEQUENCE [LARGE SCALE GENOMIC DNA]</scope>
    <source>
        <strain evidence="9 10">PWU20</strain>
    </source>
</reference>
<dbReference type="SMART" id="SM01049">
    <property type="entry name" value="Cache_2"/>
    <property type="match status" value="1"/>
</dbReference>
<feature type="domain" description="HAMP" evidence="8">
    <location>
        <begin position="242"/>
        <end position="294"/>
    </location>
</feature>
<dbReference type="Pfam" id="PF13185">
    <property type="entry name" value="GAF_2"/>
    <property type="match status" value="1"/>
</dbReference>
<accession>A0ABS5VPL0</accession>
<comment type="caution">
    <text evidence="9">The sequence shown here is derived from an EMBL/GenBank/DDBJ whole genome shotgun (WGS) entry which is preliminary data.</text>
</comment>
<feature type="compositionally biased region" description="Basic and acidic residues" evidence="6">
    <location>
        <begin position="540"/>
        <end position="556"/>
    </location>
</feature>
<comment type="subcellular location">
    <subcellularLocation>
        <location evidence="1">Cell membrane</location>
        <topology evidence="1">Multi-pass membrane protein</topology>
    </subcellularLocation>
</comment>
<evidence type="ECO:0000256" key="5">
    <source>
        <dbReference type="ARBA" id="ARBA00023136"/>
    </source>
</evidence>
<evidence type="ECO:0000256" key="7">
    <source>
        <dbReference type="SAM" id="Phobius"/>
    </source>
</evidence>
<keyword evidence="2" id="KW-1003">Cell membrane</keyword>
<dbReference type="InterPro" id="IPR003660">
    <property type="entry name" value="HAMP_dom"/>
</dbReference>
<dbReference type="Gene3D" id="3.30.450.40">
    <property type="match status" value="1"/>
</dbReference>
<dbReference type="SUPFAM" id="SSF55781">
    <property type="entry name" value="GAF domain-like"/>
    <property type="match status" value="1"/>
</dbReference>
<evidence type="ECO:0000256" key="3">
    <source>
        <dbReference type="ARBA" id="ARBA00022692"/>
    </source>
</evidence>
<dbReference type="RefSeq" id="WP_254153339.1">
    <property type="nucleotide sequence ID" value="NZ_JAHESD010000014.1"/>
</dbReference>
<evidence type="ECO:0000313" key="9">
    <source>
        <dbReference type="EMBL" id="MBT1703374.1"/>
    </source>
</evidence>
<proteinExistence type="predicted"/>
<keyword evidence="3 7" id="KW-0812">Transmembrane</keyword>
<dbReference type="InterPro" id="IPR003018">
    <property type="entry name" value="GAF"/>
</dbReference>
<evidence type="ECO:0000256" key="1">
    <source>
        <dbReference type="ARBA" id="ARBA00004651"/>
    </source>
</evidence>
<dbReference type="InterPro" id="IPR004010">
    <property type="entry name" value="Double_Cache_2"/>
</dbReference>
<feature type="transmembrane region" description="Helical" evidence="7">
    <location>
        <begin position="218"/>
        <end position="240"/>
    </location>
</feature>
<keyword evidence="4 7" id="KW-1133">Transmembrane helix</keyword>
<dbReference type="PROSITE" id="PS50885">
    <property type="entry name" value="HAMP"/>
    <property type="match status" value="1"/>
</dbReference>
<dbReference type="Gene3D" id="3.30.450.20">
    <property type="entry name" value="PAS domain"/>
    <property type="match status" value="1"/>
</dbReference>
<dbReference type="Proteomes" id="UP000772618">
    <property type="component" value="Unassembled WGS sequence"/>
</dbReference>
<gene>
    <name evidence="9" type="ORF">KK060_08795</name>
</gene>
<evidence type="ECO:0000256" key="2">
    <source>
        <dbReference type="ARBA" id="ARBA00022475"/>
    </source>
</evidence>
<name>A0ABS5VPL0_9BACT</name>
<dbReference type="SMART" id="SM00065">
    <property type="entry name" value="GAF"/>
    <property type="match status" value="1"/>
</dbReference>
<evidence type="ECO:0000256" key="4">
    <source>
        <dbReference type="ARBA" id="ARBA00022989"/>
    </source>
</evidence>
<feature type="region of interest" description="Disordered" evidence="6">
    <location>
        <begin position="511"/>
        <end position="567"/>
    </location>
</feature>
<evidence type="ECO:0000259" key="8">
    <source>
        <dbReference type="PROSITE" id="PS50885"/>
    </source>
</evidence>
<keyword evidence="10" id="KW-1185">Reference proteome</keyword>
<sequence length="567" mass="64681">MKLRQQITLLTSLALLVPAILISTISIYKIRNKAEADIEEYQTEEFNKLKLYLKHITDIAYGIVETRYNSIEKTVLPNTQFRDSLMEASLKDLSKIRFDQGEGYFWVTDNRMPYPTMLMHAENPQLKGVVLDDPKFNVEKAKRRNIYQVRAEVCNAMGDGFVEYFMKKPGTDEIENKISYSRLFSPLGWIVSAGFYTDQIQESVLAKREALNKQINEIVVSIISIAVIILGIGLAVSLYFSGKLTKAIITIKDTLKSLGLGQQVEQIITKRKDEVGEMIQSLNTLVTGLRSYTAFAKEIGQGNLLQEFQPLSNNDVLGNELLEMRENLKKASDEKNERDWFNEGLAKLGEVLRRNSSDTKILADEILRELITYLKVNQGGLFIASEAKSNETRYLEQLSTYAYDRKRFIQTKIGFGEGLIGQCVVERATFHLIEIPKDYISITSGLGHALPQTILIIPLIHNNEVYGAIEMASFQKLQDYEVKFVEKVAESIASTLASVQVNERTRRLLEHSQQMSEELKAQEEELRQNQEELQATQEQMQRRQLELERENEDLRATIEQLAPKNAA</sequence>
<organism evidence="9 10">
    <name type="scientific">Chryseosolibacter indicus</name>
    <dbReference type="NCBI Taxonomy" id="2782351"/>
    <lineage>
        <taxon>Bacteria</taxon>
        <taxon>Pseudomonadati</taxon>
        <taxon>Bacteroidota</taxon>
        <taxon>Cytophagia</taxon>
        <taxon>Cytophagales</taxon>
        <taxon>Chryseotaleaceae</taxon>
        <taxon>Chryseosolibacter</taxon>
    </lineage>
</organism>
<feature type="compositionally biased region" description="Basic and acidic residues" evidence="6">
    <location>
        <begin position="517"/>
        <end position="530"/>
    </location>
</feature>
<evidence type="ECO:0000313" key="10">
    <source>
        <dbReference type="Proteomes" id="UP000772618"/>
    </source>
</evidence>
<dbReference type="EMBL" id="JAHESD010000014">
    <property type="protein sequence ID" value="MBT1703374.1"/>
    <property type="molecule type" value="Genomic_DNA"/>
</dbReference>
<dbReference type="Gene3D" id="6.10.340.10">
    <property type="match status" value="1"/>
</dbReference>
<dbReference type="InterPro" id="IPR029016">
    <property type="entry name" value="GAF-like_dom_sf"/>
</dbReference>